<evidence type="ECO:0000256" key="2">
    <source>
        <dbReference type="ARBA" id="ARBA00004370"/>
    </source>
</evidence>
<feature type="transmembrane region" description="Helical" evidence="12">
    <location>
        <begin position="230"/>
        <end position="248"/>
    </location>
</feature>
<evidence type="ECO:0000256" key="4">
    <source>
        <dbReference type="ARBA" id="ARBA00021007"/>
    </source>
</evidence>
<evidence type="ECO:0000256" key="7">
    <source>
        <dbReference type="ARBA" id="ARBA00022989"/>
    </source>
</evidence>
<proteinExistence type="inferred from homology"/>
<protein>
    <recommendedName>
        <fullName evidence="4">NADH-ubiquinone oxidoreductase chain 3</fullName>
    </recommendedName>
    <alternativeName>
        <fullName evidence="9">NADH dehydrogenase subunit 3</fullName>
    </alternativeName>
</protein>
<dbReference type="InterPro" id="IPR038430">
    <property type="entry name" value="NDAH_ubi_oxred_su3_sf"/>
</dbReference>
<evidence type="ECO:0000256" key="8">
    <source>
        <dbReference type="ARBA" id="ARBA00023136"/>
    </source>
</evidence>
<comment type="similarity">
    <text evidence="3">Belongs to the complex I subunit 3 family.</text>
</comment>
<evidence type="ECO:0000256" key="11">
    <source>
        <dbReference type="SAM" id="MobiDB-lite"/>
    </source>
</evidence>
<keyword evidence="8 12" id="KW-0472">Membrane</keyword>
<gene>
    <name evidence="13" type="ORF">DUNSADRAFT_1368</name>
</gene>
<dbReference type="PANTHER" id="PTHR11058:SF9">
    <property type="entry name" value="NADH-UBIQUINONE OXIDOREDUCTASE CHAIN 3"/>
    <property type="match status" value="1"/>
</dbReference>
<evidence type="ECO:0000256" key="6">
    <source>
        <dbReference type="ARBA" id="ARBA00022692"/>
    </source>
</evidence>
<keyword evidence="6 12" id="KW-0812">Transmembrane</keyword>
<feature type="region of interest" description="Disordered" evidence="11">
    <location>
        <begin position="46"/>
        <end position="66"/>
    </location>
</feature>
<comment type="function">
    <text evidence="1">Core subunit of the mitochondrial membrane respiratory chain NADH dehydrogenase (Complex I) that is believed to belong to the minimal assembly required for catalysis. Complex I functions in the transfer of electrons from NADH to the respiratory chain. The immediate electron acceptor for the enzyme is believed to be ubiquinone.</text>
</comment>
<evidence type="ECO:0000256" key="9">
    <source>
        <dbReference type="ARBA" id="ARBA00031029"/>
    </source>
</evidence>
<dbReference type="InterPro" id="IPR000440">
    <property type="entry name" value="NADH_UbQ/plastoQ_OxRdtase_su3"/>
</dbReference>
<evidence type="ECO:0000313" key="14">
    <source>
        <dbReference type="Proteomes" id="UP000815325"/>
    </source>
</evidence>
<accession>A0ABQ7FXK5</accession>
<dbReference type="Pfam" id="PF00507">
    <property type="entry name" value="Oxidored_q4"/>
    <property type="match status" value="1"/>
</dbReference>
<dbReference type="PANTHER" id="PTHR11058">
    <property type="entry name" value="NADH-UBIQUINONE OXIDOREDUCTASE CHAIN 3"/>
    <property type="match status" value="1"/>
</dbReference>
<dbReference type="Gene3D" id="1.20.58.1610">
    <property type="entry name" value="NADH:ubiquinone/plastoquinone oxidoreductase, chain 3"/>
    <property type="match status" value="1"/>
</dbReference>
<comment type="subcellular location">
    <subcellularLocation>
        <location evidence="2">Membrane</location>
    </subcellularLocation>
</comment>
<feature type="transmembrane region" description="Helical" evidence="12">
    <location>
        <begin position="202"/>
        <end position="224"/>
    </location>
</feature>
<comment type="catalytic activity">
    <reaction evidence="10">
        <text>a ubiquinone + NADH + 5 H(+)(in) = a ubiquinol + NAD(+) + 4 H(+)(out)</text>
        <dbReference type="Rhea" id="RHEA:29091"/>
        <dbReference type="Rhea" id="RHEA-COMP:9565"/>
        <dbReference type="Rhea" id="RHEA-COMP:9566"/>
        <dbReference type="ChEBI" id="CHEBI:15378"/>
        <dbReference type="ChEBI" id="CHEBI:16389"/>
        <dbReference type="ChEBI" id="CHEBI:17976"/>
        <dbReference type="ChEBI" id="CHEBI:57540"/>
        <dbReference type="ChEBI" id="CHEBI:57945"/>
        <dbReference type="EC" id="7.1.1.2"/>
    </reaction>
</comment>
<keyword evidence="7 12" id="KW-1133">Transmembrane helix</keyword>
<keyword evidence="14" id="KW-1185">Reference proteome</keyword>
<evidence type="ECO:0000256" key="10">
    <source>
        <dbReference type="ARBA" id="ARBA00049551"/>
    </source>
</evidence>
<feature type="transmembrane region" description="Helical" evidence="12">
    <location>
        <begin position="150"/>
        <end position="172"/>
    </location>
</feature>
<evidence type="ECO:0000256" key="12">
    <source>
        <dbReference type="SAM" id="Phobius"/>
    </source>
</evidence>
<name>A0ABQ7FXK5_DUNSA</name>
<evidence type="ECO:0000313" key="13">
    <source>
        <dbReference type="EMBL" id="KAF5827091.1"/>
    </source>
</evidence>
<evidence type="ECO:0000256" key="1">
    <source>
        <dbReference type="ARBA" id="ARBA00003257"/>
    </source>
</evidence>
<sequence length="263" mass="28349">MALPRALAMSGLFPRALGSGAFARMGGGAASTGGFQAMAFTSSSDEEDRSAAVDKNKSSVPSSSQPALHSLAGLARTGSPAGLLLPSRPLSRMAGLSAGPRSTQQFLQHRGYNAWSSAQRYFVEGDHVVAAEANRTLQFTGLDSGSFYPFFVYTVVATTIASVFTVVPFLVAPARVDLDKSSAYECGFDAFGDSRQQFSVSFYLVAIMYLLFDIEIAYLFPYVMCHANTQMFWTMNLFLGILTAGFIYEWGVGALEWRESGAH</sequence>
<comment type="caution">
    <text evidence="13">The sequence shown here is derived from an EMBL/GenBank/DDBJ whole genome shotgun (WGS) entry which is preliminary data.</text>
</comment>
<dbReference type="Proteomes" id="UP000815325">
    <property type="component" value="Unassembled WGS sequence"/>
</dbReference>
<dbReference type="EMBL" id="MU070598">
    <property type="protein sequence ID" value="KAF5827091.1"/>
    <property type="molecule type" value="Genomic_DNA"/>
</dbReference>
<keyword evidence="5" id="KW-0813">Transport</keyword>
<evidence type="ECO:0000256" key="5">
    <source>
        <dbReference type="ARBA" id="ARBA00022448"/>
    </source>
</evidence>
<reference evidence="13" key="1">
    <citation type="submission" date="2017-08" db="EMBL/GenBank/DDBJ databases">
        <authorList>
            <person name="Polle J.E."/>
            <person name="Barry K."/>
            <person name="Cushman J."/>
            <person name="Schmutz J."/>
            <person name="Tran D."/>
            <person name="Hathwaick L.T."/>
            <person name="Yim W.C."/>
            <person name="Jenkins J."/>
            <person name="Mckie-Krisberg Z.M."/>
            <person name="Prochnik S."/>
            <person name="Lindquist E."/>
            <person name="Dockter R.B."/>
            <person name="Adam C."/>
            <person name="Molina H."/>
            <person name="Bunkerborg J."/>
            <person name="Jin E."/>
            <person name="Buchheim M."/>
            <person name="Magnuson J."/>
        </authorList>
    </citation>
    <scope>NUCLEOTIDE SEQUENCE</scope>
    <source>
        <strain evidence="13">CCAP 19/18</strain>
    </source>
</reference>
<evidence type="ECO:0000256" key="3">
    <source>
        <dbReference type="ARBA" id="ARBA00008472"/>
    </source>
</evidence>
<organism evidence="13 14">
    <name type="scientific">Dunaliella salina</name>
    <name type="common">Green alga</name>
    <name type="synonym">Protococcus salinus</name>
    <dbReference type="NCBI Taxonomy" id="3046"/>
    <lineage>
        <taxon>Eukaryota</taxon>
        <taxon>Viridiplantae</taxon>
        <taxon>Chlorophyta</taxon>
        <taxon>core chlorophytes</taxon>
        <taxon>Chlorophyceae</taxon>
        <taxon>CS clade</taxon>
        <taxon>Chlamydomonadales</taxon>
        <taxon>Dunaliellaceae</taxon>
        <taxon>Dunaliella</taxon>
    </lineage>
</organism>